<dbReference type="GeneID" id="20091815"/>
<dbReference type="RefSeq" id="XP_008880915.1">
    <property type="nucleotide sequence ID" value="XM_008882693.1"/>
</dbReference>
<reference evidence="2" key="1">
    <citation type="submission" date="2013-12" db="EMBL/GenBank/DDBJ databases">
        <title>The Genome Sequence of Aphanomyces invadans NJM9701.</title>
        <authorList>
            <consortium name="The Broad Institute Genomics Platform"/>
            <person name="Russ C."/>
            <person name="Tyler B."/>
            <person name="van West P."/>
            <person name="Dieguez-Uribeondo J."/>
            <person name="Young S.K."/>
            <person name="Zeng Q."/>
            <person name="Gargeya S."/>
            <person name="Fitzgerald M."/>
            <person name="Abouelleil A."/>
            <person name="Alvarado L."/>
            <person name="Chapman S.B."/>
            <person name="Gainer-Dewar J."/>
            <person name="Goldberg J."/>
            <person name="Griggs A."/>
            <person name="Gujja S."/>
            <person name="Hansen M."/>
            <person name="Howarth C."/>
            <person name="Imamovic A."/>
            <person name="Ireland A."/>
            <person name="Larimer J."/>
            <person name="McCowan C."/>
            <person name="Murphy C."/>
            <person name="Pearson M."/>
            <person name="Poon T.W."/>
            <person name="Priest M."/>
            <person name="Roberts A."/>
            <person name="Saif S."/>
            <person name="Shea T."/>
            <person name="Sykes S."/>
            <person name="Wortman J."/>
            <person name="Nusbaum C."/>
            <person name="Birren B."/>
        </authorList>
    </citation>
    <scope>NUCLEOTIDE SEQUENCE [LARGE SCALE GENOMIC DNA]</scope>
    <source>
        <strain evidence="2">NJM9701</strain>
    </source>
</reference>
<sequence>MSRLGVTARELARRDPPPSEEQQGLERELEAAWSVETNNGVMDHWGVE</sequence>
<dbReference type="VEuPathDB" id="FungiDB:H310_14765"/>
<evidence type="ECO:0000256" key="1">
    <source>
        <dbReference type="SAM" id="MobiDB-lite"/>
    </source>
</evidence>
<organism evidence="2">
    <name type="scientific">Aphanomyces invadans</name>
    <dbReference type="NCBI Taxonomy" id="157072"/>
    <lineage>
        <taxon>Eukaryota</taxon>
        <taxon>Sar</taxon>
        <taxon>Stramenopiles</taxon>
        <taxon>Oomycota</taxon>
        <taxon>Saprolegniomycetes</taxon>
        <taxon>Saprolegniales</taxon>
        <taxon>Verrucalvaceae</taxon>
        <taxon>Aphanomyces</taxon>
    </lineage>
</organism>
<dbReference type="AlphaFoldDB" id="A0A024TA16"/>
<accession>A0A024TA16</accession>
<proteinExistence type="predicted"/>
<gene>
    <name evidence="2" type="ORF">H310_14765</name>
</gene>
<protein>
    <submittedName>
        <fullName evidence="2">Uncharacterized protein</fullName>
    </submittedName>
</protein>
<name>A0A024TA16_9STRA</name>
<evidence type="ECO:0000313" key="2">
    <source>
        <dbReference type="EMBL" id="ETV90441.1"/>
    </source>
</evidence>
<dbReference type="EMBL" id="KI914037">
    <property type="protein sequence ID" value="ETV90441.1"/>
    <property type="molecule type" value="Genomic_DNA"/>
</dbReference>
<feature type="region of interest" description="Disordered" evidence="1">
    <location>
        <begin position="1"/>
        <end position="28"/>
    </location>
</feature>